<evidence type="ECO:0000256" key="6">
    <source>
        <dbReference type="ARBA" id="ARBA00022679"/>
    </source>
</evidence>
<dbReference type="GO" id="GO:0005737">
    <property type="term" value="C:cytoplasm"/>
    <property type="evidence" value="ECO:0007669"/>
    <property type="project" value="UniProtKB-SubCell"/>
</dbReference>
<dbReference type="EC" id="2.7.10.2" evidence="2"/>
<evidence type="ECO:0000256" key="14">
    <source>
        <dbReference type="PROSITE-ProRule" id="PRU00192"/>
    </source>
</evidence>
<evidence type="ECO:0000256" key="12">
    <source>
        <dbReference type="ARBA" id="ARBA00023288"/>
    </source>
</evidence>
<dbReference type="Pfam" id="PF00017">
    <property type="entry name" value="SH2"/>
    <property type="match status" value="1"/>
</dbReference>
<protein>
    <recommendedName>
        <fullName evidence="2">non-specific protein-tyrosine kinase</fullName>
        <ecNumber evidence="2">2.7.10.2</ecNumber>
    </recommendedName>
</protein>
<reference evidence="17" key="1">
    <citation type="submission" date="2025-08" db="UniProtKB">
        <authorList>
            <consortium name="Ensembl"/>
        </authorList>
    </citation>
    <scope>IDENTIFICATION</scope>
</reference>
<accession>A0A673KHS6</accession>
<evidence type="ECO:0000313" key="17">
    <source>
        <dbReference type="Ensembl" id="ENSSRHP00000064119.1"/>
    </source>
</evidence>
<keyword evidence="8" id="KW-0418">Kinase</keyword>
<dbReference type="Proteomes" id="UP000472270">
    <property type="component" value="Unassembled WGS sequence"/>
</dbReference>
<dbReference type="InterPro" id="IPR001452">
    <property type="entry name" value="SH3_domain"/>
</dbReference>
<dbReference type="InterPro" id="IPR036860">
    <property type="entry name" value="SH2_dom_sf"/>
</dbReference>
<keyword evidence="11" id="KW-0829">Tyrosine-protein kinase</keyword>
<dbReference type="Gene3D" id="3.30.505.10">
    <property type="entry name" value="SH2 domain"/>
    <property type="match status" value="1"/>
</dbReference>
<keyword evidence="7" id="KW-0547">Nucleotide-binding</keyword>
<evidence type="ECO:0000256" key="3">
    <source>
        <dbReference type="ARBA" id="ARBA00022443"/>
    </source>
</evidence>
<evidence type="ECO:0000256" key="10">
    <source>
        <dbReference type="ARBA" id="ARBA00022999"/>
    </source>
</evidence>
<evidence type="ECO:0000256" key="4">
    <source>
        <dbReference type="ARBA" id="ARBA00022490"/>
    </source>
</evidence>
<evidence type="ECO:0000256" key="8">
    <source>
        <dbReference type="ARBA" id="ARBA00022777"/>
    </source>
</evidence>
<keyword evidence="12" id="KW-0449">Lipoprotein</keyword>
<feature type="domain" description="SH3" evidence="16">
    <location>
        <begin position="11"/>
        <end position="74"/>
    </location>
</feature>
<dbReference type="Ensembl" id="ENSSRHT00000065894.1">
    <property type="protein sequence ID" value="ENSSRHP00000064119.1"/>
    <property type="gene ID" value="ENSSRHG00000031938.1"/>
</dbReference>
<evidence type="ECO:0000256" key="11">
    <source>
        <dbReference type="ARBA" id="ARBA00023137"/>
    </source>
</evidence>
<evidence type="ECO:0000256" key="5">
    <source>
        <dbReference type="ARBA" id="ARBA00022553"/>
    </source>
</evidence>
<keyword evidence="4" id="KW-0963">Cytoplasm</keyword>
<dbReference type="Pfam" id="PF00018">
    <property type="entry name" value="SH3_1"/>
    <property type="match status" value="1"/>
</dbReference>
<evidence type="ECO:0000259" key="15">
    <source>
        <dbReference type="PROSITE" id="PS50001"/>
    </source>
</evidence>
<keyword evidence="5" id="KW-0597">Phosphoprotein</keyword>
<dbReference type="AlphaFoldDB" id="A0A673KHS6"/>
<dbReference type="PROSITE" id="PS50001">
    <property type="entry name" value="SH2"/>
    <property type="match status" value="1"/>
</dbReference>
<dbReference type="Gene3D" id="2.30.30.40">
    <property type="entry name" value="SH3 Domains"/>
    <property type="match status" value="1"/>
</dbReference>
<evidence type="ECO:0000256" key="13">
    <source>
        <dbReference type="PROSITE-ProRule" id="PRU00191"/>
    </source>
</evidence>
<evidence type="ECO:0000256" key="9">
    <source>
        <dbReference type="ARBA" id="ARBA00022840"/>
    </source>
</evidence>
<comment type="subcellular location">
    <subcellularLocation>
        <location evidence="1">Cytoplasm</location>
    </subcellularLocation>
</comment>
<evidence type="ECO:0000259" key="16">
    <source>
        <dbReference type="PROSITE" id="PS50002"/>
    </source>
</evidence>
<organism evidence="17 18">
    <name type="scientific">Sinocyclocheilus rhinocerous</name>
    <dbReference type="NCBI Taxonomy" id="307959"/>
    <lineage>
        <taxon>Eukaryota</taxon>
        <taxon>Metazoa</taxon>
        <taxon>Chordata</taxon>
        <taxon>Craniata</taxon>
        <taxon>Vertebrata</taxon>
        <taxon>Euteleostomi</taxon>
        <taxon>Actinopterygii</taxon>
        <taxon>Neopterygii</taxon>
        <taxon>Teleostei</taxon>
        <taxon>Ostariophysi</taxon>
        <taxon>Cypriniformes</taxon>
        <taxon>Cyprinidae</taxon>
        <taxon>Cyprininae</taxon>
        <taxon>Sinocyclocheilus</taxon>
    </lineage>
</organism>
<dbReference type="SUPFAM" id="SSF50044">
    <property type="entry name" value="SH3-domain"/>
    <property type="match status" value="1"/>
</dbReference>
<keyword evidence="18" id="KW-1185">Reference proteome</keyword>
<dbReference type="PANTHER" id="PTHR46037">
    <property type="entry name" value="PROTEIN ENHANCER OF SEVENLESS 2B"/>
    <property type="match status" value="1"/>
</dbReference>
<evidence type="ECO:0000256" key="1">
    <source>
        <dbReference type="ARBA" id="ARBA00004496"/>
    </source>
</evidence>
<keyword evidence="9" id="KW-0067">ATP-binding</keyword>
<dbReference type="InterPro" id="IPR043539">
    <property type="entry name" value="Grb2-like"/>
</dbReference>
<dbReference type="GO" id="GO:0005524">
    <property type="term" value="F:ATP binding"/>
    <property type="evidence" value="ECO:0007669"/>
    <property type="project" value="UniProtKB-KW"/>
</dbReference>
<keyword evidence="6" id="KW-0808">Transferase</keyword>
<dbReference type="FunFam" id="2.30.30.40:FF:000229">
    <property type="entry name" value="Tyrosine-protein kinase"/>
    <property type="match status" value="1"/>
</dbReference>
<dbReference type="CDD" id="cd11845">
    <property type="entry name" value="SH3_Src_like"/>
    <property type="match status" value="1"/>
</dbReference>
<keyword evidence="10 13" id="KW-0727">SH2 domain</keyword>
<name>A0A673KHS6_9TELE</name>
<proteinExistence type="predicted"/>
<keyword evidence="3 14" id="KW-0728">SH3 domain</keyword>
<dbReference type="InterPro" id="IPR000980">
    <property type="entry name" value="SH2"/>
</dbReference>
<evidence type="ECO:0000256" key="7">
    <source>
        <dbReference type="ARBA" id="ARBA00022741"/>
    </source>
</evidence>
<evidence type="ECO:0000313" key="18">
    <source>
        <dbReference type="Proteomes" id="UP000472270"/>
    </source>
</evidence>
<dbReference type="SMART" id="SM00326">
    <property type="entry name" value="SH3"/>
    <property type="match status" value="1"/>
</dbReference>
<evidence type="ECO:0000256" key="2">
    <source>
        <dbReference type="ARBA" id="ARBA00011903"/>
    </source>
</evidence>
<dbReference type="GO" id="GO:0004715">
    <property type="term" value="F:non-membrane spanning protein tyrosine kinase activity"/>
    <property type="evidence" value="ECO:0007669"/>
    <property type="project" value="UniProtKB-EC"/>
</dbReference>
<dbReference type="PRINTS" id="PR00452">
    <property type="entry name" value="SH3DOMAIN"/>
</dbReference>
<dbReference type="InterPro" id="IPR036028">
    <property type="entry name" value="SH3-like_dom_sf"/>
</dbReference>
<feature type="domain" description="SH2" evidence="15">
    <location>
        <begin position="80"/>
        <end position="125"/>
    </location>
</feature>
<dbReference type="PROSITE" id="PS50002">
    <property type="entry name" value="SH3"/>
    <property type="match status" value="1"/>
</dbReference>
<sequence length="125" mass="14131">MEELPPTPVEKPGYVHIALYDYTARTEHDLSFNAGDKLEPLRKEEDWWYARGITGISANKEGYIPANYVAPVESLDAEPWYFPETKRSEAEKMLMSQENKNGAFLIRNCESQAGELSLSGTSDVK</sequence>
<reference evidence="17" key="2">
    <citation type="submission" date="2025-09" db="UniProtKB">
        <authorList>
            <consortium name="Ensembl"/>
        </authorList>
    </citation>
    <scope>IDENTIFICATION</scope>
</reference>